<dbReference type="GO" id="GO:0044659">
    <property type="term" value="P:viral release from host cell by cytolysis"/>
    <property type="evidence" value="ECO:0007669"/>
    <property type="project" value="InterPro"/>
</dbReference>
<feature type="topological domain" description="Cytoplasmic" evidence="4">
    <location>
        <begin position="1"/>
        <end position="40"/>
    </location>
</feature>
<keyword evidence="3 4" id="KW-0578">Host cell lysis by virus</keyword>
<dbReference type="KEGG" id="vg:9384536"/>
<gene>
    <name evidence="6" type="primary">t</name>
</gene>
<keyword evidence="4" id="KW-0735">Signal-anchor</keyword>
<evidence type="ECO:0000256" key="3">
    <source>
        <dbReference type="ARBA" id="ARBA00023142"/>
    </source>
</evidence>
<comment type="subcellular location">
    <subcellularLocation>
        <location evidence="4">Host cell inner membrane</location>
        <topology evidence="4">Single-pass type II membrane protein</topology>
        <orientation evidence="4">Periplasmic side</orientation>
    </subcellularLocation>
    <text evidence="4">Classified as a class III holin.</text>
</comment>
<protein>
    <recommendedName>
        <fullName evidence="4">Holin</fullName>
    </recommendedName>
</protein>
<evidence type="ECO:0000313" key="6">
    <source>
        <dbReference type="EMBL" id="ADI55566.1"/>
    </source>
</evidence>
<keyword evidence="4" id="KW-1032">Host cell membrane</keyword>
<keyword evidence="4" id="KW-1043">Host membrane</keyword>
<dbReference type="GeneID" id="9384536"/>
<dbReference type="Proteomes" id="UP000201129">
    <property type="component" value="Segment"/>
</dbReference>
<evidence type="ECO:0000256" key="5">
    <source>
        <dbReference type="SAM" id="Phobius"/>
    </source>
</evidence>
<sequence length="224" mass="25570">MSLKEKSMEPKVGISLSDLLFGLLDRIFKDTSSGKVVFSRVLVVVLLFFMALVWYKGEYILNFYKETTYASYTEMIRQDQDNRFKIAAIEQLRIVHSSSGADFTAIYSFRPTNMNYFVDMVAYEGKLPETVDAKNTGGFPIDKTSIEYMAGVNGNYFESSTETVFLPTKKKTQFTYMFSCPFFNLDNVYAGSISLYWYDIKPDLGFPRLSSMCGQAGRTLGRTR</sequence>
<reference evidence="6 7" key="2">
    <citation type="journal article" date="2011" name="Virol. J.">
        <title>Sequence characteristics of T4-like bacteriophage IME08 benome termini revealed by high throughput sequencing.</title>
        <authorList>
            <person name="Jiang X."/>
            <person name="Jiang H."/>
            <person name="Li C."/>
            <person name="Wang S."/>
            <person name="Mi Z."/>
            <person name="An X."/>
            <person name="Chen J."/>
            <person name="Tong Y."/>
        </authorList>
    </citation>
    <scope>NUCLEOTIDE SEQUENCE [LARGE SCALE GENOMIC DNA]</scope>
</reference>
<proteinExistence type="inferred from homology"/>
<reference evidence="6 7" key="1">
    <citation type="journal article" date="2011" name="Arch. Virol.">
        <title>The complete genome sequence of a novel T4-like bacteriophage, IME08.</title>
        <authorList>
            <person name="Jiang H."/>
            <person name="Jiang X."/>
            <person name="Wang S."/>
            <person name="Li C."/>
            <person name="Chen B."/>
            <person name="An X."/>
            <person name="Mi Z."/>
            <person name="Chen J."/>
            <person name="Tong Y."/>
        </authorList>
    </citation>
    <scope>NUCLEOTIDE SEQUENCE [LARGE SCALE GENOMIC DNA]</scope>
</reference>
<dbReference type="HAMAP" id="MF_04104">
    <property type="entry name" value="HOLIN_T4"/>
    <property type="match status" value="1"/>
</dbReference>
<feature type="transmembrane region" description="Helical" evidence="5">
    <location>
        <begin position="37"/>
        <end position="55"/>
    </location>
</feature>
<dbReference type="EMBL" id="HM071924">
    <property type="protein sequence ID" value="ADI55566.1"/>
    <property type="molecule type" value="Genomic_DNA"/>
</dbReference>
<comment type="domain">
    <text evidence="4">The C-terminus serves, in association with the antiholin, as a DNA sensor for lysis inhibition under superinfection conditions.</text>
</comment>
<comment type="caution">
    <text evidence="4">Lacks conserved residue(s) required for the propagation of feature annotation.</text>
</comment>
<dbReference type="GO" id="GO:0140911">
    <property type="term" value="F:pore-forming activity"/>
    <property type="evidence" value="ECO:0007669"/>
    <property type="project" value="UniProtKB-UniRule"/>
</dbReference>
<dbReference type="OrthoDB" id="7885at10239"/>
<evidence type="ECO:0000256" key="2">
    <source>
        <dbReference type="ARBA" id="ARBA00022852"/>
    </source>
</evidence>
<keyword evidence="2 4" id="KW-0204">Cytolysis</keyword>
<organism evidence="6 7">
    <name type="scientific">Escherichia phage IME08</name>
    <dbReference type="NCBI Taxonomy" id="698728"/>
    <lineage>
        <taxon>Viruses</taxon>
        <taxon>Duplodnaviria</taxon>
        <taxon>Heunggongvirae</taxon>
        <taxon>Uroviricota</taxon>
        <taxon>Caudoviricetes</taxon>
        <taxon>Pantevenvirales</taxon>
        <taxon>Straboviridae</taxon>
        <taxon>Tevenvirinae</taxon>
        <taxon>Dhakavirus</taxon>
        <taxon>Dhakavirus ime08</taxon>
    </lineage>
</organism>
<dbReference type="GO" id="GO:0016020">
    <property type="term" value="C:membrane"/>
    <property type="evidence" value="ECO:0007669"/>
    <property type="project" value="UniProtKB-UniRule"/>
</dbReference>
<comment type="subunit">
    <text evidence="4">Homomultimer. Heterotetramer composed of 2 holin and 2 antiholin. The holin-antiholin complex binds dsDNA. Interacts (via C-terminus) with antiholin (via C-terminus); this interaction blocks the holin homomultimerization and delays host cell lysis. Interacts (via N-terminus) with the lysis inhibition accessory protein rIII; this interaction stabilizes the holin-antiholin complex thereby resulting in a robust block of the hole formation.</text>
</comment>
<keyword evidence="4 5" id="KW-0472">Membrane</keyword>
<name>D7RMQ0_9CAUD</name>
<accession>D7RMQ0</accession>
<comment type="similarity">
    <text evidence="4">Belongs to the T4likevirus holin family.</text>
</comment>
<keyword evidence="7" id="KW-1185">Reference proteome</keyword>
<dbReference type="GO" id="GO:0020002">
    <property type="term" value="C:host cell plasma membrane"/>
    <property type="evidence" value="ECO:0007669"/>
    <property type="project" value="UniProtKB-SubCell"/>
</dbReference>
<keyword evidence="4 5" id="KW-1133">Transmembrane helix</keyword>
<keyword evidence="4 5" id="KW-0812">Transmembrane</keyword>
<evidence type="ECO:0000256" key="1">
    <source>
        <dbReference type="ARBA" id="ARBA00022612"/>
    </source>
</evidence>
<dbReference type="RefSeq" id="YP_003734387.1">
    <property type="nucleotide sequence ID" value="NC_014260.1"/>
</dbReference>
<keyword evidence="4" id="KW-1030">Host cell inner membrane</keyword>
<comment type="function">
    <text evidence="4">Accumulates harmlessly in the cytoplasmic membrane until it reaches a critical concentration that triggers the formation of micron-scale pores (holes) causing host cell membrane disruption and endolysin escape into the periplasmic space. Determines the precise timing of host cell lysis. Regulated by specific antiholins that somehow sense superinfections and then delay lysis. Participates with the endolysin and spanin proteins in the sequential events which lead to the programmed host cell lysis releasing the mature viral particles from the host cell.</text>
</comment>
<dbReference type="InterPro" id="IPR020982">
    <property type="entry name" value="Phage_T4_GpT_holin"/>
</dbReference>
<evidence type="ECO:0000313" key="7">
    <source>
        <dbReference type="Proteomes" id="UP000201129"/>
    </source>
</evidence>
<feature type="topological domain" description="Periplasmic" evidence="4">
    <location>
        <begin position="56"/>
        <end position="224"/>
    </location>
</feature>
<dbReference type="Pfam" id="PF11031">
    <property type="entry name" value="Phage_holin_T"/>
    <property type="match status" value="1"/>
</dbReference>
<evidence type="ECO:0000256" key="4">
    <source>
        <dbReference type="HAMAP-Rule" id="MF_04104"/>
    </source>
</evidence>
<keyword evidence="1 4" id="KW-1188">Viral release from host cell</keyword>